<dbReference type="AlphaFoldDB" id="A0A4S4DUA5"/>
<feature type="compositionally biased region" description="Low complexity" evidence="1">
    <location>
        <begin position="99"/>
        <end position="108"/>
    </location>
</feature>
<dbReference type="PANTHER" id="PTHR33210">
    <property type="entry name" value="PROTODERMAL FACTOR 1"/>
    <property type="match status" value="1"/>
</dbReference>
<evidence type="ECO:0000256" key="2">
    <source>
        <dbReference type="SAM" id="Phobius"/>
    </source>
</evidence>
<evidence type="ECO:0000313" key="4">
    <source>
        <dbReference type="Proteomes" id="UP000306102"/>
    </source>
</evidence>
<dbReference type="EMBL" id="SDRB02010379">
    <property type="protein sequence ID" value="THG06868.1"/>
    <property type="molecule type" value="Genomic_DNA"/>
</dbReference>
<accession>A0A4S4DUA5</accession>
<dbReference type="STRING" id="542762.A0A4S4DUA5"/>
<evidence type="ECO:0000256" key="1">
    <source>
        <dbReference type="SAM" id="MobiDB-lite"/>
    </source>
</evidence>
<gene>
    <name evidence="3" type="ORF">TEA_023997</name>
</gene>
<evidence type="ECO:0008006" key="5">
    <source>
        <dbReference type="Google" id="ProtNLM"/>
    </source>
</evidence>
<keyword evidence="2" id="KW-0472">Membrane</keyword>
<dbReference type="PANTHER" id="PTHR33210:SF18">
    <property type="entry name" value="PROTODERMAL FACTOR 1"/>
    <property type="match status" value="1"/>
</dbReference>
<evidence type="ECO:0000313" key="3">
    <source>
        <dbReference type="EMBL" id="THG06868.1"/>
    </source>
</evidence>
<feature type="region of interest" description="Disordered" evidence="1">
    <location>
        <begin position="89"/>
        <end position="188"/>
    </location>
</feature>
<protein>
    <recommendedName>
        <fullName evidence="5">Protodermal factor 1</fullName>
    </recommendedName>
</protein>
<keyword evidence="2" id="KW-1133">Transmembrane helix</keyword>
<sequence>MEFELQLVLMNLLRSDAYNWNAATVLFWCLIYLFCCGAVLLVCVNEVFLVNATIRDGEGEKHSTDFSAHVDFGCCFAVSELAHSCSHGSPPHGGGGSYGSTSPSHGTPSHGGGSYGSTPPSHGGGGSYGGTPPSNCGNPPSGGHYDPTPAPPTSGGGGYYNSPPTYGGDTPPTPIIETPPTPIIETPPTPIIETPPTTPIIDPGTPTIPSPPFVYDPNSPPFTCNYWRTHPGLIWSVLGFWGTVGGAFGTASVPGFGSNLSLKQALLNARTDGFGALYREGTASLLNSMVDTKFPLTTKQVRDNFMAAIGSNKAAATQARLFKLANEGRLKPRT</sequence>
<feature type="compositionally biased region" description="Low complexity" evidence="1">
    <location>
        <begin position="130"/>
        <end position="143"/>
    </location>
</feature>
<reference evidence="3 4" key="1">
    <citation type="journal article" date="2018" name="Proc. Natl. Acad. Sci. U.S.A.">
        <title>Draft genome sequence of Camellia sinensis var. sinensis provides insights into the evolution of the tea genome and tea quality.</title>
        <authorList>
            <person name="Wei C."/>
            <person name="Yang H."/>
            <person name="Wang S."/>
            <person name="Zhao J."/>
            <person name="Liu C."/>
            <person name="Gao L."/>
            <person name="Xia E."/>
            <person name="Lu Y."/>
            <person name="Tai Y."/>
            <person name="She G."/>
            <person name="Sun J."/>
            <person name="Cao H."/>
            <person name="Tong W."/>
            <person name="Gao Q."/>
            <person name="Li Y."/>
            <person name="Deng W."/>
            <person name="Jiang X."/>
            <person name="Wang W."/>
            <person name="Chen Q."/>
            <person name="Zhang S."/>
            <person name="Li H."/>
            <person name="Wu J."/>
            <person name="Wang P."/>
            <person name="Li P."/>
            <person name="Shi C."/>
            <person name="Zheng F."/>
            <person name="Jian J."/>
            <person name="Huang B."/>
            <person name="Shan D."/>
            <person name="Shi M."/>
            <person name="Fang C."/>
            <person name="Yue Y."/>
            <person name="Li F."/>
            <person name="Li D."/>
            <person name="Wei S."/>
            <person name="Han B."/>
            <person name="Jiang C."/>
            <person name="Yin Y."/>
            <person name="Xia T."/>
            <person name="Zhang Z."/>
            <person name="Bennetzen J.L."/>
            <person name="Zhao S."/>
            <person name="Wan X."/>
        </authorList>
    </citation>
    <scope>NUCLEOTIDE SEQUENCE [LARGE SCALE GENOMIC DNA]</scope>
    <source>
        <strain evidence="4">cv. Shuchazao</strain>
        <tissue evidence="3">Leaf</tissue>
    </source>
</reference>
<comment type="caution">
    <text evidence="3">The sequence shown here is derived from an EMBL/GenBank/DDBJ whole genome shotgun (WGS) entry which is preliminary data.</text>
</comment>
<dbReference type="InterPro" id="IPR039923">
    <property type="entry name" value="Protodermal_1"/>
</dbReference>
<keyword evidence="2" id="KW-0812">Transmembrane</keyword>
<feature type="transmembrane region" description="Helical" evidence="2">
    <location>
        <begin position="20"/>
        <end position="44"/>
    </location>
</feature>
<feature type="compositionally biased region" description="Pro residues" evidence="1">
    <location>
        <begin position="171"/>
        <end position="188"/>
    </location>
</feature>
<organism evidence="3 4">
    <name type="scientific">Camellia sinensis var. sinensis</name>
    <name type="common">China tea</name>
    <dbReference type="NCBI Taxonomy" id="542762"/>
    <lineage>
        <taxon>Eukaryota</taxon>
        <taxon>Viridiplantae</taxon>
        <taxon>Streptophyta</taxon>
        <taxon>Embryophyta</taxon>
        <taxon>Tracheophyta</taxon>
        <taxon>Spermatophyta</taxon>
        <taxon>Magnoliopsida</taxon>
        <taxon>eudicotyledons</taxon>
        <taxon>Gunneridae</taxon>
        <taxon>Pentapetalae</taxon>
        <taxon>asterids</taxon>
        <taxon>Ericales</taxon>
        <taxon>Theaceae</taxon>
        <taxon>Camellia</taxon>
    </lineage>
</organism>
<name>A0A4S4DUA5_CAMSN</name>
<proteinExistence type="predicted"/>
<keyword evidence="4" id="KW-1185">Reference proteome</keyword>
<dbReference type="Proteomes" id="UP000306102">
    <property type="component" value="Unassembled WGS sequence"/>
</dbReference>